<keyword evidence="7" id="KW-0418">Kinase</keyword>
<dbReference type="PANTHER" id="PTHR44329:SF298">
    <property type="entry name" value="MIXED LINEAGE KINASE DOMAIN-LIKE PROTEIN"/>
    <property type="match status" value="1"/>
</dbReference>
<dbReference type="GO" id="GO:0005524">
    <property type="term" value="F:ATP binding"/>
    <property type="evidence" value="ECO:0007669"/>
    <property type="project" value="UniProtKB-UniRule"/>
</dbReference>
<dbReference type="InterPro" id="IPR017441">
    <property type="entry name" value="Protein_kinase_ATP_BS"/>
</dbReference>
<dbReference type="AlphaFoldDB" id="A0A8H4B2D5"/>
<dbReference type="EMBL" id="WTPW01000047">
    <property type="protein sequence ID" value="KAF0554761.1"/>
    <property type="molecule type" value="Genomic_DNA"/>
</dbReference>
<keyword evidence="5" id="KW-1133">Transmembrane helix</keyword>
<evidence type="ECO:0000313" key="8">
    <source>
        <dbReference type="Proteomes" id="UP000439903"/>
    </source>
</evidence>
<dbReference type="PROSITE" id="PS50011">
    <property type="entry name" value="PROTEIN_KINASE_DOM"/>
    <property type="match status" value="1"/>
</dbReference>
<evidence type="ECO:0000256" key="3">
    <source>
        <dbReference type="PROSITE-ProRule" id="PRU10141"/>
    </source>
</evidence>
<dbReference type="InterPro" id="IPR000719">
    <property type="entry name" value="Prot_kinase_dom"/>
</dbReference>
<comment type="caution">
    <text evidence="7">The sequence shown here is derived from an EMBL/GenBank/DDBJ whole genome shotgun (WGS) entry which is preliminary data.</text>
</comment>
<accession>A0A8H4B2D5</accession>
<dbReference type="GO" id="GO:0004672">
    <property type="term" value="F:protein kinase activity"/>
    <property type="evidence" value="ECO:0007669"/>
    <property type="project" value="InterPro"/>
</dbReference>
<gene>
    <name evidence="7" type="ORF">F8M41_018670</name>
</gene>
<dbReference type="Pfam" id="PF00069">
    <property type="entry name" value="Pkinase"/>
    <property type="match status" value="1"/>
</dbReference>
<protein>
    <submittedName>
        <fullName evidence="7">Kinase-like protein</fullName>
    </submittedName>
</protein>
<dbReference type="PRINTS" id="PR00109">
    <property type="entry name" value="TYRKINASE"/>
</dbReference>
<keyword evidence="5" id="KW-0472">Membrane</keyword>
<feature type="region of interest" description="Disordered" evidence="4">
    <location>
        <begin position="339"/>
        <end position="364"/>
    </location>
</feature>
<evidence type="ECO:0000313" key="7">
    <source>
        <dbReference type="EMBL" id="KAF0554761.1"/>
    </source>
</evidence>
<keyword evidence="5" id="KW-0812">Transmembrane</keyword>
<evidence type="ECO:0000256" key="1">
    <source>
        <dbReference type="ARBA" id="ARBA00022741"/>
    </source>
</evidence>
<feature type="transmembrane region" description="Helical" evidence="5">
    <location>
        <begin position="446"/>
        <end position="468"/>
    </location>
</feature>
<evidence type="ECO:0000256" key="5">
    <source>
        <dbReference type="SAM" id="Phobius"/>
    </source>
</evidence>
<keyword evidence="2 3" id="KW-0067">ATP-binding</keyword>
<evidence type="ECO:0000256" key="2">
    <source>
        <dbReference type="ARBA" id="ARBA00022840"/>
    </source>
</evidence>
<feature type="compositionally biased region" description="Basic and acidic residues" evidence="4">
    <location>
        <begin position="339"/>
        <end position="349"/>
    </location>
</feature>
<keyword evidence="8" id="KW-1185">Reference proteome</keyword>
<keyword evidence="7" id="KW-0808">Transferase</keyword>
<proteinExistence type="predicted"/>
<dbReference type="PANTHER" id="PTHR44329">
    <property type="entry name" value="SERINE/THREONINE-PROTEIN KINASE TNNI3K-RELATED"/>
    <property type="match status" value="1"/>
</dbReference>
<keyword evidence="1 3" id="KW-0547">Nucleotide-binding</keyword>
<dbReference type="SMART" id="SM00220">
    <property type="entry name" value="S_TKc"/>
    <property type="match status" value="1"/>
</dbReference>
<evidence type="ECO:0000259" key="6">
    <source>
        <dbReference type="PROSITE" id="PS50011"/>
    </source>
</evidence>
<feature type="domain" description="Protein kinase" evidence="6">
    <location>
        <begin position="32"/>
        <end position="307"/>
    </location>
</feature>
<reference evidence="7 8" key="1">
    <citation type="journal article" date="2019" name="Environ. Microbiol.">
        <title>At the nexus of three kingdoms: the genome of the mycorrhizal fungus Gigaspora margarita provides insights into plant, endobacterial and fungal interactions.</title>
        <authorList>
            <person name="Venice F."/>
            <person name="Ghignone S."/>
            <person name="Salvioli di Fossalunga A."/>
            <person name="Amselem J."/>
            <person name="Novero M."/>
            <person name="Xianan X."/>
            <person name="Sedzielewska Toro K."/>
            <person name="Morin E."/>
            <person name="Lipzen A."/>
            <person name="Grigoriev I.V."/>
            <person name="Henrissat B."/>
            <person name="Martin F.M."/>
            <person name="Bonfante P."/>
        </authorList>
    </citation>
    <scope>NUCLEOTIDE SEQUENCE [LARGE SCALE GENOMIC DNA]</scope>
    <source>
        <strain evidence="7 8">BEG34</strain>
    </source>
</reference>
<dbReference type="Gene3D" id="1.10.510.10">
    <property type="entry name" value="Transferase(Phosphotransferase) domain 1"/>
    <property type="match status" value="1"/>
</dbReference>
<evidence type="ECO:0000256" key="4">
    <source>
        <dbReference type="SAM" id="MobiDB-lite"/>
    </source>
</evidence>
<name>A0A8H4B2D5_GIGMA</name>
<dbReference type="PROSITE" id="PS00107">
    <property type="entry name" value="PROTEIN_KINASE_ATP"/>
    <property type="match status" value="1"/>
</dbReference>
<organism evidence="7 8">
    <name type="scientific">Gigaspora margarita</name>
    <dbReference type="NCBI Taxonomy" id="4874"/>
    <lineage>
        <taxon>Eukaryota</taxon>
        <taxon>Fungi</taxon>
        <taxon>Fungi incertae sedis</taxon>
        <taxon>Mucoromycota</taxon>
        <taxon>Glomeromycotina</taxon>
        <taxon>Glomeromycetes</taxon>
        <taxon>Diversisporales</taxon>
        <taxon>Gigasporaceae</taxon>
        <taxon>Gigaspora</taxon>
    </lineage>
</organism>
<dbReference type="InterPro" id="IPR051681">
    <property type="entry name" value="Ser/Thr_Kinases-Pseudokinases"/>
</dbReference>
<dbReference type="GO" id="GO:0097527">
    <property type="term" value="P:necroptotic signaling pathway"/>
    <property type="evidence" value="ECO:0007669"/>
    <property type="project" value="TreeGrafter"/>
</dbReference>
<dbReference type="InterPro" id="IPR011009">
    <property type="entry name" value="Kinase-like_dom_sf"/>
</dbReference>
<sequence length="472" mass="54864">MSNRTSLLVDYSEKLENDLKASNIENFNYSQFSKPERIGSGGYAVVYSTIFQEKKYALKSLNNNLSFGYKEFKLFMRELQLLHTVNHPNVVKFYGISRDSQTKNFMLVLQFADCGNLRDFLKLKSNENNNYYRISWAELIKIAMEITLGLKYLHENNIIHRDLHSKNILLDNGKVLIADFGISKRLDDTTTTSSVKGIEAYIDPRCFNPEVKRDKKFDIYSLGVLLWELMKGIPPPRKFENIIKDISRSKEKYIGDISLNKENNSALSEYADIYIKCWSPALEQRPKLDNILETLENISKKTTAEFIEISNQQITRLTLYCSERLDSSNDMFENINIDTHHEDNQKESNNDNFDEYENNTQSNDDIVDGLNEPCEVVSKNELTVLNEGMHLPAISNIGSGKMIQIPFETIDKIWNFFVTYFLNTGLLWIFQPYTRDIVECERCGGIWVFIQILINLSHDLYYIGFFFFTKKS</sequence>
<dbReference type="InterPro" id="IPR001245">
    <property type="entry name" value="Ser-Thr/Tyr_kinase_cat_dom"/>
</dbReference>
<feature type="binding site" evidence="3">
    <location>
        <position position="59"/>
    </location>
    <ligand>
        <name>ATP</name>
        <dbReference type="ChEBI" id="CHEBI:30616"/>
    </ligand>
</feature>
<dbReference type="Proteomes" id="UP000439903">
    <property type="component" value="Unassembled WGS sequence"/>
</dbReference>
<dbReference type="OrthoDB" id="26722at2759"/>
<dbReference type="SUPFAM" id="SSF56112">
    <property type="entry name" value="Protein kinase-like (PK-like)"/>
    <property type="match status" value="1"/>
</dbReference>